<gene>
    <name evidence="1" type="ORF">Tco_0907247</name>
</gene>
<proteinExistence type="predicted"/>
<comment type="caution">
    <text evidence="1">The sequence shown here is derived from an EMBL/GenBank/DDBJ whole genome shotgun (WGS) entry which is preliminary data.</text>
</comment>
<evidence type="ECO:0000313" key="2">
    <source>
        <dbReference type="Proteomes" id="UP001151760"/>
    </source>
</evidence>
<accession>A0ABQ5CLL7</accession>
<dbReference type="Proteomes" id="UP001151760">
    <property type="component" value="Unassembled WGS sequence"/>
</dbReference>
<sequence length="112" mass="12799">MENANSFVPTPTNCLRVRITQELNEFRANSAMIDSRLEKIDHTKIIISPHVHIEQLLNNFMNSPDVFEMDDLESDDESVDTPLVSPFLDSVDELDNREVLNELNEKAGIFLP</sequence>
<evidence type="ECO:0000313" key="1">
    <source>
        <dbReference type="EMBL" id="GJT26972.1"/>
    </source>
</evidence>
<dbReference type="EMBL" id="BQNB010014337">
    <property type="protein sequence ID" value="GJT26972.1"/>
    <property type="molecule type" value="Genomic_DNA"/>
</dbReference>
<keyword evidence="2" id="KW-1185">Reference proteome</keyword>
<organism evidence="1 2">
    <name type="scientific">Tanacetum coccineum</name>
    <dbReference type="NCBI Taxonomy" id="301880"/>
    <lineage>
        <taxon>Eukaryota</taxon>
        <taxon>Viridiplantae</taxon>
        <taxon>Streptophyta</taxon>
        <taxon>Embryophyta</taxon>
        <taxon>Tracheophyta</taxon>
        <taxon>Spermatophyta</taxon>
        <taxon>Magnoliopsida</taxon>
        <taxon>eudicotyledons</taxon>
        <taxon>Gunneridae</taxon>
        <taxon>Pentapetalae</taxon>
        <taxon>asterids</taxon>
        <taxon>campanulids</taxon>
        <taxon>Asterales</taxon>
        <taxon>Asteraceae</taxon>
        <taxon>Asteroideae</taxon>
        <taxon>Anthemideae</taxon>
        <taxon>Anthemidinae</taxon>
        <taxon>Tanacetum</taxon>
    </lineage>
</organism>
<protein>
    <submittedName>
        <fullName evidence="1">Uncharacterized protein</fullName>
    </submittedName>
</protein>
<reference evidence="1" key="2">
    <citation type="submission" date="2022-01" db="EMBL/GenBank/DDBJ databases">
        <authorList>
            <person name="Yamashiro T."/>
            <person name="Shiraishi A."/>
            <person name="Satake H."/>
            <person name="Nakayama K."/>
        </authorList>
    </citation>
    <scope>NUCLEOTIDE SEQUENCE</scope>
</reference>
<reference evidence="1" key="1">
    <citation type="journal article" date="2022" name="Int. J. Mol. Sci.">
        <title>Draft Genome of Tanacetum Coccineum: Genomic Comparison of Closely Related Tanacetum-Family Plants.</title>
        <authorList>
            <person name="Yamashiro T."/>
            <person name="Shiraishi A."/>
            <person name="Nakayama K."/>
            <person name="Satake H."/>
        </authorList>
    </citation>
    <scope>NUCLEOTIDE SEQUENCE</scope>
</reference>
<name>A0ABQ5CLL7_9ASTR</name>